<reference evidence="2 3" key="1">
    <citation type="submission" date="2016-10" db="EMBL/GenBank/DDBJ databases">
        <authorList>
            <person name="de Groot N.N."/>
        </authorList>
    </citation>
    <scope>NUCLEOTIDE SEQUENCE [LARGE SCALE GENOMIC DNA]</scope>
    <source>
        <strain evidence="2 3">DSM 26130</strain>
    </source>
</reference>
<dbReference type="AlphaFoldDB" id="A0A1I1SN57"/>
<dbReference type="STRING" id="662367.SAMN05216167_105171"/>
<organism evidence="2 3">
    <name type="scientific">Spirosoma endophyticum</name>
    <dbReference type="NCBI Taxonomy" id="662367"/>
    <lineage>
        <taxon>Bacteria</taxon>
        <taxon>Pseudomonadati</taxon>
        <taxon>Bacteroidota</taxon>
        <taxon>Cytophagia</taxon>
        <taxon>Cytophagales</taxon>
        <taxon>Cytophagaceae</taxon>
        <taxon>Spirosoma</taxon>
    </lineage>
</organism>
<feature type="chain" id="PRO_5011537865" description="Por secretion system C-terminal sorting domain-containing protein" evidence="1">
    <location>
        <begin position="22"/>
        <end position="118"/>
    </location>
</feature>
<dbReference type="Proteomes" id="UP000198598">
    <property type="component" value="Unassembled WGS sequence"/>
</dbReference>
<proteinExistence type="predicted"/>
<protein>
    <recommendedName>
        <fullName evidence="4">Por secretion system C-terminal sorting domain-containing protein</fullName>
    </recommendedName>
</protein>
<dbReference type="RefSeq" id="WP_093827578.1">
    <property type="nucleotide sequence ID" value="NZ_FOLQ01000005.1"/>
</dbReference>
<accession>A0A1I1SN57</accession>
<evidence type="ECO:0000313" key="3">
    <source>
        <dbReference type="Proteomes" id="UP000198598"/>
    </source>
</evidence>
<name>A0A1I1SN57_9BACT</name>
<dbReference type="EMBL" id="FOLQ01000005">
    <property type="protein sequence ID" value="SFD47919.1"/>
    <property type="molecule type" value="Genomic_DNA"/>
</dbReference>
<keyword evidence="1" id="KW-0732">Signal</keyword>
<gene>
    <name evidence="2" type="ORF">SAMN05216167_105171</name>
</gene>
<feature type="signal peptide" evidence="1">
    <location>
        <begin position="1"/>
        <end position="21"/>
    </location>
</feature>
<sequence length="118" mass="12483">MKNILLLVLGLVASSAAFATASEPSKPLAIASLIGYDKVKLVVASQEATATLALQDEQGHVLYSSNVNLRGGLTQKFDISGLEKGIYKLSISVGKERTVQSFTVTEVPSHPLITLQGE</sequence>
<dbReference type="OrthoDB" id="959906at2"/>
<evidence type="ECO:0000313" key="2">
    <source>
        <dbReference type="EMBL" id="SFD47919.1"/>
    </source>
</evidence>
<evidence type="ECO:0008006" key="4">
    <source>
        <dbReference type="Google" id="ProtNLM"/>
    </source>
</evidence>
<dbReference type="Gene3D" id="2.60.40.3080">
    <property type="match status" value="1"/>
</dbReference>
<evidence type="ECO:0000256" key="1">
    <source>
        <dbReference type="SAM" id="SignalP"/>
    </source>
</evidence>
<keyword evidence="3" id="KW-1185">Reference proteome</keyword>